<reference evidence="13" key="1">
    <citation type="submission" date="2025-08" db="UniProtKB">
        <authorList>
            <consortium name="RefSeq"/>
        </authorList>
    </citation>
    <scope>IDENTIFICATION</scope>
</reference>
<keyword evidence="6 11" id="KW-0401">Integrin</keyword>
<dbReference type="GO" id="GO:0007157">
    <property type="term" value="P:heterophilic cell-cell adhesion via plasma membrane cell adhesion molecules"/>
    <property type="evidence" value="ECO:0007669"/>
    <property type="project" value="UniProtKB-ARBA"/>
</dbReference>
<feature type="transmembrane region" description="Helical" evidence="11">
    <location>
        <begin position="876"/>
        <end position="898"/>
    </location>
</feature>
<organism evidence="12 13">
    <name type="scientific">Bicyclus anynana</name>
    <name type="common">Squinting bush brown butterfly</name>
    <dbReference type="NCBI Taxonomy" id="110368"/>
    <lineage>
        <taxon>Eukaryota</taxon>
        <taxon>Metazoa</taxon>
        <taxon>Ecdysozoa</taxon>
        <taxon>Arthropoda</taxon>
        <taxon>Hexapoda</taxon>
        <taxon>Insecta</taxon>
        <taxon>Pterygota</taxon>
        <taxon>Neoptera</taxon>
        <taxon>Endopterygota</taxon>
        <taxon>Lepidoptera</taxon>
        <taxon>Glossata</taxon>
        <taxon>Ditrysia</taxon>
        <taxon>Papilionoidea</taxon>
        <taxon>Nymphalidae</taxon>
        <taxon>Satyrinae</taxon>
        <taxon>Satyrini</taxon>
        <taxon>Mycalesina</taxon>
        <taxon>Bicyclus</taxon>
    </lineage>
</organism>
<evidence type="ECO:0000256" key="11">
    <source>
        <dbReference type="RuleBase" id="RU003762"/>
    </source>
</evidence>
<feature type="signal peptide" evidence="11">
    <location>
        <begin position="1"/>
        <end position="20"/>
    </location>
</feature>
<dbReference type="InterPro" id="IPR028994">
    <property type="entry name" value="Integrin_alpha_N"/>
</dbReference>
<keyword evidence="3 11" id="KW-0732">Signal</keyword>
<dbReference type="SUPFAM" id="SSF69179">
    <property type="entry name" value="Integrin domains"/>
    <property type="match status" value="1"/>
</dbReference>
<dbReference type="PROSITE" id="PS51470">
    <property type="entry name" value="FG_GAP"/>
    <property type="match status" value="2"/>
</dbReference>
<keyword evidence="9" id="KW-0325">Glycoprotein</keyword>
<evidence type="ECO:0000256" key="4">
    <source>
        <dbReference type="ARBA" id="ARBA00022737"/>
    </source>
</evidence>
<dbReference type="GO" id="GO:0007229">
    <property type="term" value="P:integrin-mediated signaling pathway"/>
    <property type="evidence" value="ECO:0007669"/>
    <property type="project" value="UniProtKB-KW"/>
</dbReference>
<dbReference type="InterPro" id="IPR013517">
    <property type="entry name" value="FG-GAP"/>
</dbReference>
<evidence type="ECO:0000256" key="5">
    <source>
        <dbReference type="ARBA" id="ARBA00022889"/>
    </source>
</evidence>
<keyword evidence="12" id="KW-1185">Reference proteome</keyword>
<dbReference type="OrthoDB" id="5317514at2759"/>
<keyword evidence="5 11" id="KW-0130">Cell adhesion</keyword>
<gene>
    <name evidence="13" type="primary">LOC112058501</name>
</gene>
<dbReference type="SMART" id="SM00191">
    <property type="entry name" value="Int_alpha"/>
    <property type="match status" value="6"/>
</dbReference>
<evidence type="ECO:0000256" key="6">
    <source>
        <dbReference type="ARBA" id="ARBA00023037"/>
    </source>
</evidence>
<dbReference type="GO" id="GO:0009897">
    <property type="term" value="C:external side of plasma membrane"/>
    <property type="evidence" value="ECO:0007669"/>
    <property type="project" value="TreeGrafter"/>
</dbReference>
<evidence type="ECO:0000256" key="2">
    <source>
        <dbReference type="ARBA" id="ARBA00008054"/>
    </source>
</evidence>
<name>A0A6J1PBA7_BICAN</name>
<evidence type="ECO:0000256" key="3">
    <source>
        <dbReference type="ARBA" id="ARBA00022729"/>
    </source>
</evidence>
<feature type="repeat" description="FG-GAP" evidence="10">
    <location>
        <begin position="358"/>
        <end position="416"/>
    </location>
</feature>
<proteinExistence type="inferred from homology"/>
<evidence type="ECO:0000256" key="8">
    <source>
        <dbReference type="ARBA" id="ARBA00023170"/>
    </source>
</evidence>
<sequence>MSMCIEIKILLIINILFCECSNVYHESSKIVYRPDDASEYFGYSVSLSKQRLIVGAPKARSRLRRISAGQVFRCPAYDLDTNRNVTCLPIGVGEENKDKLFARSFARKDLFKDNMWFGATVSAMPNGDDFMCAPHWTIHYNDDLVQIGMCYTLSSRMDNVYVPLLEYSEAVFFSDKQQWCTNFTEGAEYAYGQSGFSVKMSDSSVIIGAPGMAWWTGGVVEYQPMNFKNSYLSKQQTPIYSYYNDHDYLGYSVESGVFKRNGPNLIVAGAPRSRGYGQVLIFKPYYNRLEIKYKVVGDQLGAYFGATLCCTDINGDGIVDLLVGAPNYVRKESVLHYDQGAVFVYLTKTQKEHFSLEATGYVSGSEVSGARFGSSIADLGDIDGDGFNDIAVGAPWDDNGKGAVYIYRGGRNGLNKQYVQKIAVKESNTFGFSISKGVDMDENNCNDLAVGAYNVREAYIFRCIPTVFVSVSIRVPDAVNLPVNATNFTALFCVNSTPRTTIKNKTEKLIKLGVTARISIGTKENRANFKGDREYDLNISVGIEKCEKQTIMIKPGADLSRPISIKFYLEDNGSLEDSQNFPQNAARLSADSVLQTTFDIQLRRDCGEDLICKPLLHMSLEPLNRTYVPGTNDTLGVRVSILNSEEPSYGAKVHLTLPSPPKRLPTECSLDDLVVTCHLPAPLLRSEYVEWNIELEYTYRDTVAKELKVVAILEDPSYDGNDAAKSSKDVAILISPEATITVRGKALPNATVAVTRDKFSERGNVALVHYFEVTNFGPSDWFRLPVQVLLHENTNLSSQIKGCQELGPSLECTWDLPVQVSMPIVLPLRFDMGLYGKLLEEYSEFNISTTIVINLNGQNKTEYITTTLVLEPAPPIWPYIAGGFAGILLLAVIILVLYKYGFFTRNRTENFNRLNHETNGAITSSTNLNEAQSSDTEEIIATEEPSFKVASSQELLTGDEWL</sequence>
<dbReference type="AlphaFoldDB" id="A0A6J1PBA7"/>
<dbReference type="GO" id="GO:0008305">
    <property type="term" value="C:integrin complex"/>
    <property type="evidence" value="ECO:0007669"/>
    <property type="project" value="InterPro"/>
</dbReference>
<evidence type="ECO:0000256" key="10">
    <source>
        <dbReference type="PROSITE-ProRule" id="PRU00803"/>
    </source>
</evidence>
<comment type="similarity">
    <text evidence="2 11">Belongs to the integrin alpha chain family.</text>
</comment>
<dbReference type="InterPro" id="IPR032695">
    <property type="entry name" value="Integrin_dom_sf"/>
</dbReference>
<dbReference type="GO" id="GO:0033627">
    <property type="term" value="P:cell adhesion mediated by integrin"/>
    <property type="evidence" value="ECO:0007669"/>
    <property type="project" value="TreeGrafter"/>
</dbReference>
<evidence type="ECO:0000256" key="9">
    <source>
        <dbReference type="ARBA" id="ARBA00023180"/>
    </source>
</evidence>
<dbReference type="InterPro" id="IPR013519">
    <property type="entry name" value="Int_alpha_beta-p"/>
</dbReference>
<dbReference type="GeneID" id="112058501"/>
<dbReference type="Gene3D" id="2.130.10.130">
    <property type="entry name" value="Integrin alpha, N-terminal"/>
    <property type="match status" value="1"/>
</dbReference>
<dbReference type="PANTHER" id="PTHR23220">
    <property type="entry name" value="INTEGRIN ALPHA"/>
    <property type="match status" value="1"/>
</dbReference>
<dbReference type="PRINTS" id="PR01185">
    <property type="entry name" value="INTEGRINA"/>
</dbReference>
<dbReference type="Gene3D" id="1.20.5.930">
    <property type="entry name" value="Bicelle-embedded integrin alpha(iib) transmembrane segment"/>
    <property type="match status" value="1"/>
</dbReference>
<keyword evidence="7 11" id="KW-0472">Membrane</keyword>
<evidence type="ECO:0000256" key="7">
    <source>
        <dbReference type="ARBA" id="ARBA00023136"/>
    </source>
</evidence>
<keyword evidence="11" id="KW-1133">Transmembrane helix</keyword>
<keyword evidence="8 11" id="KW-0675">Receptor</keyword>
<feature type="chain" id="PRO_5027162837" evidence="11">
    <location>
        <begin position="21"/>
        <end position="962"/>
    </location>
</feature>
<evidence type="ECO:0000313" key="12">
    <source>
        <dbReference type="Proteomes" id="UP001652582"/>
    </source>
</evidence>
<protein>
    <submittedName>
        <fullName evidence="13">Integrin alpha-4 isoform X2</fullName>
    </submittedName>
</protein>
<accession>A0A6J1PBA7</accession>
<dbReference type="InterPro" id="IPR000413">
    <property type="entry name" value="Integrin_alpha"/>
</dbReference>
<feature type="repeat" description="FG-GAP" evidence="10">
    <location>
        <begin position="290"/>
        <end position="354"/>
    </location>
</feature>
<comment type="subcellular location">
    <subcellularLocation>
        <location evidence="1 11">Membrane</location>
        <topology evidence="1 11">Single-pass type I membrane protein</topology>
    </subcellularLocation>
</comment>
<dbReference type="Gene3D" id="2.60.40.1510">
    <property type="entry name" value="ntegrin, alpha v. Chain A, domain 3"/>
    <property type="match status" value="1"/>
</dbReference>
<evidence type="ECO:0000256" key="1">
    <source>
        <dbReference type="ARBA" id="ARBA00004479"/>
    </source>
</evidence>
<evidence type="ECO:0000313" key="13">
    <source>
        <dbReference type="RefSeq" id="XP_023955147.1"/>
    </source>
</evidence>
<dbReference type="InterPro" id="IPR018184">
    <property type="entry name" value="Integrin_alpha_C_CS"/>
</dbReference>
<dbReference type="PROSITE" id="PS00242">
    <property type="entry name" value="INTEGRIN_ALPHA"/>
    <property type="match status" value="1"/>
</dbReference>
<keyword evidence="4" id="KW-0677">Repeat</keyword>
<dbReference type="GO" id="GO:0005178">
    <property type="term" value="F:integrin binding"/>
    <property type="evidence" value="ECO:0007669"/>
    <property type="project" value="TreeGrafter"/>
</dbReference>
<keyword evidence="11" id="KW-0812">Transmembrane</keyword>
<dbReference type="Proteomes" id="UP001652582">
    <property type="component" value="Chromosome 9"/>
</dbReference>
<dbReference type="SUPFAM" id="SSF69318">
    <property type="entry name" value="Integrin alpha N-terminal domain"/>
    <property type="match status" value="1"/>
</dbReference>
<dbReference type="GO" id="GO:0007160">
    <property type="term" value="P:cell-matrix adhesion"/>
    <property type="evidence" value="ECO:0007669"/>
    <property type="project" value="TreeGrafter"/>
</dbReference>
<dbReference type="RefSeq" id="XP_023955147.1">
    <property type="nucleotide sequence ID" value="XM_024099379.2"/>
</dbReference>
<dbReference type="Pfam" id="PF01839">
    <property type="entry name" value="FG-GAP"/>
    <property type="match status" value="2"/>
</dbReference>
<dbReference type="PANTHER" id="PTHR23220:SF83">
    <property type="entry name" value="INTEGRIN ALPHA-PS3-RELATED"/>
    <property type="match status" value="1"/>
</dbReference>